<keyword evidence="2" id="KW-1185">Reference proteome</keyword>
<dbReference type="PANTHER" id="PTHR47018:SF3">
    <property type="entry name" value="MYCBP-ASSOCIATED PROTEIN"/>
    <property type="match status" value="1"/>
</dbReference>
<evidence type="ECO:0000313" key="2">
    <source>
        <dbReference type="Proteomes" id="UP001162156"/>
    </source>
</evidence>
<proteinExistence type="predicted"/>
<organism evidence="1 2">
    <name type="scientific">Rhamnusium bicolor</name>
    <dbReference type="NCBI Taxonomy" id="1586634"/>
    <lineage>
        <taxon>Eukaryota</taxon>
        <taxon>Metazoa</taxon>
        <taxon>Ecdysozoa</taxon>
        <taxon>Arthropoda</taxon>
        <taxon>Hexapoda</taxon>
        <taxon>Insecta</taxon>
        <taxon>Pterygota</taxon>
        <taxon>Neoptera</taxon>
        <taxon>Endopterygota</taxon>
        <taxon>Coleoptera</taxon>
        <taxon>Polyphaga</taxon>
        <taxon>Cucujiformia</taxon>
        <taxon>Chrysomeloidea</taxon>
        <taxon>Cerambycidae</taxon>
        <taxon>Lepturinae</taxon>
        <taxon>Rhagiini</taxon>
        <taxon>Rhamnusium</taxon>
    </lineage>
</organism>
<dbReference type="EMBL" id="JANEYF010001602">
    <property type="protein sequence ID" value="KAJ8961941.1"/>
    <property type="molecule type" value="Genomic_DNA"/>
</dbReference>
<dbReference type="Proteomes" id="UP001162156">
    <property type="component" value="Unassembled WGS sequence"/>
</dbReference>
<dbReference type="PANTHER" id="PTHR47018">
    <property type="entry name" value="CXC DOMAIN-CONTAINING PROTEIN-RELATED"/>
    <property type="match status" value="1"/>
</dbReference>
<evidence type="ECO:0008006" key="3">
    <source>
        <dbReference type="Google" id="ProtNLM"/>
    </source>
</evidence>
<name>A0AAV8ZC35_9CUCU</name>
<dbReference type="AlphaFoldDB" id="A0AAV8ZC35"/>
<comment type="caution">
    <text evidence="1">The sequence shown here is derived from an EMBL/GenBank/DDBJ whole genome shotgun (WGS) entry which is preliminary data.</text>
</comment>
<accession>A0AAV8ZC35</accession>
<protein>
    <recommendedName>
        <fullName evidence="3">Homing endonuclease LAGLIDADG domain-containing protein</fullName>
    </recommendedName>
</protein>
<reference evidence="1" key="1">
    <citation type="journal article" date="2023" name="Insect Mol. Biol.">
        <title>Genome sequencing provides insights into the evolution of gene families encoding plant cell wall-degrading enzymes in longhorned beetles.</title>
        <authorList>
            <person name="Shin N.R."/>
            <person name="Okamura Y."/>
            <person name="Kirsch R."/>
            <person name="Pauchet Y."/>
        </authorList>
    </citation>
    <scope>NUCLEOTIDE SEQUENCE</scope>
    <source>
        <strain evidence="1">RBIC_L_NR</strain>
    </source>
</reference>
<gene>
    <name evidence="1" type="ORF">NQ314_005873</name>
</gene>
<evidence type="ECO:0000313" key="1">
    <source>
        <dbReference type="EMBL" id="KAJ8961941.1"/>
    </source>
</evidence>
<sequence>MTADIKETSELAVIPCNVIMGLFDKSFKKNSSHVGLGLHIYHLIPSKHILDILSQLGLTCSYNDIRQLSTALAKGDIDDKNDVYVPQNLEQVNEEKKNYIHASMDNFDLNEGTIDGKCTTHFMAMVVFQKQQSLQLLGSIIKGGKYALSNEEADIVFQHILKYNKPKIRPSEFLSPTIKREEYKYTKKLNLVWRILRFFKKENSFLGWTDFNNILSKNNIPLSIISYLPFLNAPPYRI</sequence>